<organism evidence="5 6">
    <name type="scientific">Microbispora oryzae</name>
    <dbReference type="NCBI Taxonomy" id="2806554"/>
    <lineage>
        <taxon>Bacteria</taxon>
        <taxon>Bacillati</taxon>
        <taxon>Actinomycetota</taxon>
        <taxon>Actinomycetes</taxon>
        <taxon>Streptosporangiales</taxon>
        <taxon>Streptosporangiaceae</taxon>
        <taxon>Microbispora</taxon>
    </lineage>
</organism>
<sequence>MCDVTFRREDFVTRTRRRPLTTVLLVDHDPISRHVLESTLREAPHIRLVAGVDGRSPVDGWPLTGVDTVVLAAEVTERLLDVIRDLASRRLRVLVVSVGWTRRTLNDALVAGVGGCLVKDAQGRGVSSAVHAMSAGHLVLSPMLWQLIDPPGRTGQAPGCLADVRGDRRTAPAVLRTLTEREREVLTLLSAGLSTAEAADSLKVTPATIKSHVSHIMTKFGVRSRLEAVLMMRNALATSCSRSGSAA</sequence>
<name>A0A940WM45_9ACTN</name>
<evidence type="ECO:0000313" key="5">
    <source>
        <dbReference type="EMBL" id="MBP2705513.1"/>
    </source>
</evidence>
<evidence type="ECO:0000313" key="6">
    <source>
        <dbReference type="Proteomes" id="UP000674234"/>
    </source>
</evidence>
<proteinExistence type="predicted"/>
<dbReference type="GO" id="GO:0003677">
    <property type="term" value="F:DNA binding"/>
    <property type="evidence" value="ECO:0007669"/>
    <property type="project" value="UniProtKB-KW"/>
</dbReference>
<dbReference type="InterPro" id="IPR039420">
    <property type="entry name" value="WalR-like"/>
</dbReference>
<dbReference type="PROSITE" id="PS50043">
    <property type="entry name" value="HTH_LUXR_2"/>
    <property type="match status" value="1"/>
</dbReference>
<reference evidence="5" key="1">
    <citation type="submission" date="2021-02" db="EMBL/GenBank/DDBJ databases">
        <title>Draft genome sequence of Microbispora sp. RL4-1S isolated from rice leaves in Thailand.</title>
        <authorList>
            <person name="Muangham S."/>
            <person name="Duangmal K."/>
        </authorList>
    </citation>
    <scope>NUCLEOTIDE SEQUENCE</scope>
    <source>
        <strain evidence="5">RL4-1S</strain>
    </source>
</reference>
<comment type="caution">
    <text evidence="2">Lacks conserved residue(s) required for the propagation of feature annotation.</text>
</comment>
<dbReference type="Gene3D" id="3.40.50.2300">
    <property type="match status" value="1"/>
</dbReference>
<dbReference type="InterPro" id="IPR001789">
    <property type="entry name" value="Sig_transdc_resp-reg_receiver"/>
</dbReference>
<dbReference type="Gene3D" id="1.10.10.10">
    <property type="entry name" value="Winged helix-like DNA-binding domain superfamily/Winged helix DNA-binding domain"/>
    <property type="match status" value="1"/>
</dbReference>
<dbReference type="RefSeq" id="WP_210156794.1">
    <property type="nucleotide sequence ID" value="NZ_JAFCNB010000008.1"/>
</dbReference>
<dbReference type="SUPFAM" id="SSF46894">
    <property type="entry name" value="C-terminal effector domain of the bipartite response regulators"/>
    <property type="match status" value="1"/>
</dbReference>
<dbReference type="GO" id="GO:0006355">
    <property type="term" value="P:regulation of DNA-templated transcription"/>
    <property type="evidence" value="ECO:0007669"/>
    <property type="project" value="InterPro"/>
</dbReference>
<dbReference type="PRINTS" id="PR00038">
    <property type="entry name" value="HTHLUXR"/>
</dbReference>
<dbReference type="InterPro" id="IPR000792">
    <property type="entry name" value="Tscrpt_reg_LuxR_C"/>
</dbReference>
<evidence type="ECO:0000259" key="3">
    <source>
        <dbReference type="PROSITE" id="PS50043"/>
    </source>
</evidence>
<feature type="domain" description="Response regulatory" evidence="4">
    <location>
        <begin position="22"/>
        <end position="134"/>
    </location>
</feature>
<dbReference type="Proteomes" id="UP000674234">
    <property type="component" value="Unassembled WGS sequence"/>
</dbReference>
<dbReference type="GO" id="GO:0000160">
    <property type="term" value="P:phosphorelay signal transduction system"/>
    <property type="evidence" value="ECO:0007669"/>
    <property type="project" value="InterPro"/>
</dbReference>
<evidence type="ECO:0000256" key="2">
    <source>
        <dbReference type="PROSITE-ProRule" id="PRU00169"/>
    </source>
</evidence>
<dbReference type="EMBL" id="JAFCNB010000008">
    <property type="protein sequence ID" value="MBP2705513.1"/>
    <property type="molecule type" value="Genomic_DNA"/>
</dbReference>
<dbReference type="PROSITE" id="PS50110">
    <property type="entry name" value="RESPONSE_REGULATORY"/>
    <property type="match status" value="1"/>
</dbReference>
<accession>A0A940WM45</accession>
<dbReference type="AlphaFoldDB" id="A0A940WM45"/>
<evidence type="ECO:0000259" key="4">
    <source>
        <dbReference type="PROSITE" id="PS50110"/>
    </source>
</evidence>
<dbReference type="Pfam" id="PF00196">
    <property type="entry name" value="GerE"/>
    <property type="match status" value="1"/>
</dbReference>
<comment type="caution">
    <text evidence="5">The sequence shown here is derived from an EMBL/GenBank/DDBJ whole genome shotgun (WGS) entry which is preliminary data.</text>
</comment>
<feature type="domain" description="HTH luxR-type" evidence="3">
    <location>
        <begin position="171"/>
        <end position="236"/>
    </location>
</feature>
<evidence type="ECO:0000256" key="1">
    <source>
        <dbReference type="ARBA" id="ARBA00023125"/>
    </source>
</evidence>
<dbReference type="CDD" id="cd06170">
    <property type="entry name" value="LuxR_C_like"/>
    <property type="match status" value="1"/>
</dbReference>
<keyword evidence="6" id="KW-1185">Reference proteome</keyword>
<dbReference type="InterPro" id="IPR016032">
    <property type="entry name" value="Sig_transdc_resp-reg_C-effctor"/>
</dbReference>
<dbReference type="InterPro" id="IPR036388">
    <property type="entry name" value="WH-like_DNA-bd_sf"/>
</dbReference>
<dbReference type="PANTHER" id="PTHR43214">
    <property type="entry name" value="TWO-COMPONENT RESPONSE REGULATOR"/>
    <property type="match status" value="1"/>
</dbReference>
<dbReference type="InterPro" id="IPR011006">
    <property type="entry name" value="CheY-like_superfamily"/>
</dbReference>
<dbReference type="SMART" id="SM00421">
    <property type="entry name" value="HTH_LUXR"/>
    <property type="match status" value="1"/>
</dbReference>
<dbReference type="SUPFAM" id="SSF52172">
    <property type="entry name" value="CheY-like"/>
    <property type="match status" value="1"/>
</dbReference>
<gene>
    <name evidence="5" type="ORF">JOL79_17005</name>
</gene>
<protein>
    <submittedName>
        <fullName evidence="5">Response regulator transcription factor</fullName>
    </submittedName>
</protein>
<keyword evidence="1" id="KW-0238">DNA-binding</keyword>